<dbReference type="Pfam" id="PF01757">
    <property type="entry name" value="Acyl_transf_3"/>
    <property type="match status" value="1"/>
</dbReference>
<keyword evidence="1" id="KW-0812">Transmembrane</keyword>
<dbReference type="RefSeq" id="WP_157721097.1">
    <property type="nucleotide sequence ID" value="NZ_CP020738.1"/>
</dbReference>
<dbReference type="GO" id="GO:0016747">
    <property type="term" value="F:acyltransferase activity, transferring groups other than amino-acyl groups"/>
    <property type="evidence" value="ECO:0007669"/>
    <property type="project" value="InterPro"/>
</dbReference>
<evidence type="ECO:0000256" key="1">
    <source>
        <dbReference type="SAM" id="Phobius"/>
    </source>
</evidence>
<feature type="transmembrane region" description="Helical" evidence="1">
    <location>
        <begin position="202"/>
        <end position="220"/>
    </location>
</feature>
<feature type="transmembrane region" description="Helical" evidence="1">
    <location>
        <begin position="312"/>
        <end position="331"/>
    </location>
</feature>
<feature type="transmembrane region" description="Helical" evidence="1">
    <location>
        <begin position="343"/>
        <end position="364"/>
    </location>
</feature>
<dbReference type="AlphaFoldDB" id="A0A2A4FLP3"/>
<dbReference type="GeneID" id="69000470"/>
<dbReference type="PANTHER" id="PTHR23028">
    <property type="entry name" value="ACETYLTRANSFERASE"/>
    <property type="match status" value="1"/>
</dbReference>
<feature type="transmembrane region" description="Helical" evidence="1">
    <location>
        <begin position="277"/>
        <end position="300"/>
    </location>
</feature>
<keyword evidence="1" id="KW-1133">Transmembrane helix</keyword>
<feature type="domain" description="Acyltransferase 3" evidence="2">
    <location>
        <begin position="35"/>
        <end position="357"/>
    </location>
</feature>
<accession>A0A2A4FLP3</accession>
<proteinExistence type="predicted"/>
<evidence type="ECO:0000313" key="4">
    <source>
        <dbReference type="Proteomes" id="UP000217994"/>
    </source>
</evidence>
<feature type="transmembrane region" description="Helical" evidence="1">
    <location>
        <begin position="72"/>
        <end position="93"/>
    </location>
</feature>
<keyword evidence="1" id="KW-0472">Membrane</keyword>
<comment type="caution">
    <text evidence="3">The sequence shown here is derived from an EMBL/GenBank/DDBJ whole genome shotgun (WGS) entry which is preliminary data.</text>
</comment>
<dbReference type="InterPro" id="IPR050879">
    <property type="entry name" value="Acyltransferase_3"/>
</dbReference>
<name>A0A2A4FLP3_9BURK</name>
<sequence length="404" mass="44657">MFSYIITLIIVTVFFSSNIWRFIDEPASAGKHRVTAIDGMRGYLALSVMLHHAVIARTWLSTGRWSLPEDWLFSQLGSVAVALFFMITGYLFWGKLLARDGRVDWLRLYIGRFFRIAPIYWIAITGLVIVVFARSGFQLQDSPTDVAKALAQWYALGFLVQHDFNGYENVWIIVAGVVWTLKYEWRFYIALLPASLFARPRLHLIAAFAFLLLSIAGAQLSHAESWKYLTMFAIGMLTASLAKAEIRIPLARNLSSAIALIALGAACWVHPEPFSTLQALLLGIMFFQVANGADIFGLLSSRAAVRLGHISYGIYLLHGFVFSIGFDNAAIRPIVMRGSIEFWIVTIVGALVLSAIAALLHASVERPFIDLGHRVGKRASAGVGRWMAAKGNAGNERLGDGTTG</sequence>
<evidence type="ECO:0000313" key="3">
    <source>
        <dbReference type="EMBL" id="PCE33336.1"/>
    </source>
</evidence>
<protein>
    <recommendedName>
        <fullName evidence="2">Acyltransferase 3 domain-containing protein</fullName>
    </recommendedName>
</protein>
<organism evidence="3 4">
    <name type="scientific">Burkholderia ubonensis subsp. mesacidophila</name>
    <dbReference type="NCBI Taxonomy" id="265293"/>
    <lineage>
        <taxon>Bacteria</taxon>
        <taxon>Pseudomonadati</taxon>
        <taxon>Pseudomonadota</taxon>
        <taxon>Betaproteobacteria</taxon>
        <taxon>Burkholderiales</taxon>
        <taxon>Burkholderiaceae</taxon>
        <taxon>Burkholderia</taxon>
        <taxon>Burkholderia cepacia complex</taxon>
    </lineage>
</organism>
<feature type="transmembrane region" description="Helical" evidence="1">
    <location>
        <begin position="113"/>
        <end position="133"/>
    </location>
</feature>
<dbReference type="GO" id="GO:0000271">
    <property type="term" value="P:polysaccharide biosynthetic process"/>
    <property type="evidence" value="ECO:0007669"/>
    <property type="project" value="TreeGrafter"/>
</dbReference>
<reference evidence="3 4" key="1">
    <citation type="submission" date="2017-01" db="EMBL/GenBank/DDBJ databases">
        <title>Whole-Genome Shotgun Sequencing of Two beta-Proteobacterial Species in Search of the Bulgecin Biosynthetic Cluster.</title>
        <authorList>
            <person name="Horsman M.E."/>
            <person name="Marous D.R."/>
            <person name="Li R."/>
            <person name="Oliver R.A."/>
            <person name="Byun B."/>
            <person name="Emrich S.J."/>
            <person name="Boggess B."/>
            <person name="Townsend C.A."/>
            <person name="Mobashery S."/>
        </authorList>
    </citation>
    <scope>NUCLEOTIDE SEQUENCE [LARGE SCALE GENOMIC DNA]</scope>
    <source>
        <strain evidence="3 4">ATCC 31433</strain>
    </source>
</reference>
<feature type="transmembrane region" description="Helical" evidence="1">
    <location>
        <begin position="43"/>
        <end position="60"/>
    </location>
</feature>
<feature type="transmembrane region" description="Helical" evidence="1">
    <location>
        <begin position="164"/>
        <end position="181"/>
    </location>
</feature>
<gene>
    <name evidence="3" type="ORF">BZL54_05860</name>
</gene>
<dbReference type="InterPro" id="IPR002656">
    <property type="entry name" value="Acyl_transf_3_dom"/>
</dbReference>
<dbReference type="PANTHER" id="PTHR23028:SF53">
    <property type="entry name" value="ACYL_TRANSF_3 DOMAIN-CONTAINING PROTEIN"/>
    <property type="match status" value="1"/>
</dbReference>
<dbReference type="Proteomes" id="UP000217994">
    <property type="component" value="Unassembled WGS sequence"/>
</dbReference>
<dbReference type="EMBL" id="MTZU01000018">
    <property type="protein sequence ID" value="PCE33336.1"/>
    <property type="molecule type" value="Genomic_DNA"/>
</dbReference>
<dbReference type="GO" id="GO:0016020">
    <property type="term" value="C:membrane"/>
    <property type="evidence" value="ECO:0007669"/>
    <property type="project" value="TreeGrafter"/>
</dbReference>
<feature type="transmembrane region" description="Helical" evidence="1">
    <location>
        <begin position="6"/>
        <end position="23"/>
    </location>
</feature>
<evidence type="ECO:0000259" key="2">
    <source>
        <dbReference type="Pfam" id="PF01757"/>
    </source>
</evidence>